<organism evidence="2 3">
    <name type="scientific">Dactylosporangium roseum</name>
    <dbReference type="NCBI Taxonomy" id="47989"/>
    <lineage>
        <taxon>Bacteria</taxon>
        <taxon>Bacillati</taxon>
        <taxon>Actinomycetota</taxon>
        <taxon>Actinomycetes</taxon>
        <taxon>Micromonosporales</taxon>
        <taxon>Micromonosporaceae</taxon>
        <taxon>Dactylosporangium</taxon>
    </lineage>
</organism>
<proteinExistence type="predicted"/>
<gene>
    <name evidence="2" type="ORF">Drose_36435</name>
</gene>
<dbReference type="SUPFAM" id="SSF53597">
    <property type="entry name" value="Dihydrofolate reductase-like"/>
    <property type="match status" value="1"/>
</dbReference>
<feature type="domain" description="Bacterial bifunctional deaminase-reductase C-terminal" evidence="1">
    <location>
        <begin position="4"/>
        <end position="172"/>
    </location>
</feature>
<evidence type="ECO:0000259" key="1">
    <source>
        <dbReference type="Pfam" id="PF01872"/>
    </source>
</evidence>
<evidence type="ECO:0000313" key="2">
    <source>
        <dbReference type="EMBL" id="UWZ36450.1"/>
    </source>
</evidence>
<dbReference type="Pfam" id="PF01872">
    <property type="entry name" value="RibD_C"/>
    <property type="match status" value="1"/>
</dbReference>
<dbReference type="InterPro" id="IPR002734">
    <property type="entry name" value="RibDG_C"/>
</dbReference>
<dbReference type="Gene3D" id="3.40.430.10">
    <property type="entry name" value="Dihydrofolate Reductase, subunit A"/>
    <property type="match status" value="1"/>
</dbReference>
<dbReference type="InterPro" id="IPR050765">
    <property type="entry name" value="Riboflavin_Biosynth_HTPR"/>
</dbReference>
<reference evidence="2" key="1">
    <citation type="submission" date="2021-04" db="EMBL/GenBank/DDBJ databases">
        <title>Biosynthetic gene clusters of Dactylosporangioum roseum.</title>
        <authorList>
            <person name="Hartkoorn R.C."/>
            <person name="Beaudoing E."/>
            <person name="Hot D."/>
            <person name="Moureu S."/>
        </authorList>
    </citation>
    <scope>NUCLEOTIDE SEQUENCE</scope>
    <source>
        <strain evidence="2">NRRL B-16295</strain>
    </source>
</reference>
<dbReference type="Proteomes" id="UP001058271">
    <property type="component" value="Chromosome"/>
</dbReference>
<evidence type="ECO:0000313" key="3">
    <source>
        <dbReference type="Proteomes" id="UP001058271"/>
    </source>
</evidence>
<dbReference type="InterPro" id="IPR024072">
    <property type="entry name" value="DHFR-like_dom_sf"/>
</dbReference>
<dbReference type="PANTHER" id="PTHR38011:SF2">
    <property type="entry name" value="BIFUNCTIONAL DEAMINASE-REDUCTASE DOMAIN PROTEIN"/>
    <property type="match status" value="1"/>
</dbReference>
<keyword evidence="3" id="KW-1185">Reference proteome</keyword>
<name>A0ABY5Z606_9ACTN</name>
<sequence>MGMIYASMFLTLDGVMEAPQVWHPAYASEESITMLAEQMAGATAMLLGRQTYEDFAGYWPRQPSEVPLADATNNIQKYVLSRTLSEAGWNKTTVLDGDLVEVVRTLKEQEHSVLVPGSAQLVRGLLHEHLLDELRITLDPIVVGSGRRLFPGGSPTTRLELRDCRPLPHGVIYLVYRPVRATGPQGSPS</sequence>
<protein>
    <submittedName>
        <fullName evidence="2">Dihydrofolate reductase family protein</fullName>
    </submittedName>
</protein>
<dbReference type="EMBL" id="CP073721">
    <property type="protein sequence ID" value="UWZ36450.1"/>
    <property type="molecule type" value="Genomic_DNA"/>
</dbReference>
<dbReference type="PANTHER" id="PTHR38011">
    <property type="entry name" value="DIHYDROFOLATE REDUCTASE FAMILY PROTEIN (AFU_ORTHOLOGUE AFUA_8G06820)"/>
    <property type="match status" value="1"/>
</dbReference>
<accession>A0ABY5Z606</accession>